<proteinExistence type="predicted"/>
<protein>
    <recommendedName>
        <fullName evidence="3">CNNM transmembrane domain-containing protein</fullName>
    </recommendedName>
</protein>
<feature type="transmembrane region" description="Helical" evidence="2">
    <location>
        <begin position="46"/>
        <end position="73"/>
    </location>
</feature>
<dbReference type="Pfam" id="PF01595">
    <property type="entry name" value="CNNM"/>
    <property type="match status" value="1"/>
</dbReference>
<evidence type="ECO:0000256" key="2">
    <source>
        <dbReference type="SAM" id="Phobius"/>
    </source>
</evidence>
<dbReference type="AlphaFoldDB" id="A0A6N2NJG1"/>
<organism evidence="4">
    <name type="scientific">Salix viminalis</name>
    <name type="common">Common osier</name>
    <name type="synonym">Basket willow</name>
    <dbReference type="NCBI Taxonomy" id="40686"/>
    <lineage>
        <taxon>Eukaryota</taxon>
        <taxon>Viridiplantae</taxon>
        <taxon>Streptophyta</taxon>
        <taxon>Embryophyta</taxon>
        <taxon>Tracheophyta</taxon>
        <taxon>Spermatophyta</taxon>
        <taxon>Magnoliopsida</taxon>
        <taxon>eudicotyledons</taxon>
        <taxon>Gunneridae</taxon>
        <taxon>Pentapetalae</taxon>
        <taxon>rosids</taxon>
        <taxon>fabids</taxon>
        <taxon>Malpighiales</taxon>
        <taxon>Salicaceae</taxon>
        <taxon>Saliceae</taxon>
        <taxon>Salix</taxon>
    </lineage>
</organism>
<sequence length="215" mass="24378">MFNITMIKEQEFHKHNATKEEYEESRYYLGTKKWQQMMCHVARPMFWTYLIICMALVCFAGLMSGLTLGLMSLSVVDLEILIKAGHPQERKNAEKILPIVKNQHLLLCTLLIGNAMAMEALPIFIDALLPAWGAILISVTLILAFGEIIPQAVCSRYGLSIGAKLSIVVRFIVIVLFPLAYPISKLLDWIPWGKAFCTSATRRVEDFGERWRADT</sequence>
<feature type="domain" description="CNNM transmembrane" evidence="3">
    <location>
        <begin position="42"/>
        <end position="215"/>
    </location>
</feature>
<feature type="transmembrane region" description="Helical" evidence="2">
    <location>
        <begin position="161"/>
        <end position="181"/>
    </location>
</feature>
<dbReference type="GO" id="GO:0010960">
    <property type="term" value="P:magnesium ion homeostasis"/>
    <property type="evidence" value="ECO:0007669"/>
    <property type="project" value="InterPro"/>
</dbReference>
<dbReference type="GO" id="GO:0005737">
    <property type="term" value="C:cytoplasm"/>
    <property type="evidence" value="ECO:0007669"/>
    <property type="project" value="TreeGrafter"/>
</dbReference>
<keyword evidence="1 2" id="KW-0472">Membrane</keyword>
<dbReference type="EMBL" id="CAADRP010002163">
    <property type="protein sequence ID" value="VFU62648.1"/>
    <property type="molecule type" value="Genomic_DNA"/>
</dbReference>
<evidence type="ECO:0000259" key="3">
    <source>
        <dbReference type="PROSITE" id="PS51846"/>
    </source>
</evidence>
<accession>A0A6N2NJG1</accession>
<dbReference type="GO" id="GO:0016020">
    <property type="term" value="C:membrane"/>
    <property type="evidence" value="ECO:0007669"/>
    <property type="project" value="UniProtKB-UniRule"/>
</dbReference>
<dbReference type="GO" id="GO:0030026">
    <property type="term" value="P:intracellular manganese ion homeostasis"/>
    <property type="evidence" value="ECO:0007669"/>
    <property type="project" value="TreeGrafter"/>
</dbReference>
<feature type="transmembrane region" description="Helical" evidence="2">
    <location>
        <begin position="131"/>
        <end position="149"/>
    </location>
</feature>
<dbReference type="InterPro" id="IPR045095">
    <property type="entry name" value="ACDP"/>
</dbReference>
<keyword evidence="1 2" id="KW-0812">Transmembrane</keyword>
<keyword evidence="1 2" id="KW-1133">Transmembrane helix</keyword>
<reference evidence="4" key="1">
    <citation type="submission" date="2019-03" db="EMBL/GenBank/DDBJ databases">
        <authorList>
            <person name="Mank J."/>
            <person name="Almeida P."/>
        </authorList>
    </citation>
    <scope>NUCLEOTIDE SEQUENCE</scope>
    <source>
        <strain evidence="4">78183</strain>
    </source>
</reference>
<dbReference type="InterPro" id="IPR002550">
    <property type="entry name" value="CNNM"/>
</dbReference>
<name>A0A6N2NJG1_SALVM</name>
<evidence type="ECO:0000313" key="4">
    <source>
        <dbReference type="EMBL" id="VFU62648.1"/>
    </source>
</evidence>
<gene>
    <name evidence="4" type="ORF">SVIM_LOCUS474279</name>
</gene>
<dbReference type="PANTHER" id="PTHR12064">
    <property type="entry name" value="METAL TRANSPORTER CNNM"/>
    <property type="match status" value="1"/>
</dbReference>
<dbReference type="PANTHER" id="PTHR12064:SF36">
    <property type="entry name" value="DOMAIN-CONTAINING PROTEIN, PUTATIVE, EXPRESSED-RELATED"/>
    <property type="match status" value="1"/>
</dbReference>
<evidence type="ECO:0000256" key="1">
    <source>
        <dbReference type="PROSITE-ProRule" id="PRU01193"/>
    </source>
</evidence>
<dbReference type="PROSITE" id="PS51846">
    <property type="entry name" value="CNNM"/>
    <property type="match status" value="1"/>
</dbReference>